<feature type="compositionally biased region" description="Basic and acidic residues" evidence="2">
    <location>
        <begin position="1023"/>
        <end position="1032"/>
    </location>
</feature>
<feature type="compositionally biased region" description="Basic and acidic residues" evidence="2">
    <location>
        <begin position="1206"/>
        <end position="1219"/>
    </location>
</feature>
<protein>
    <submittedName>
        <fullName evidence="4">Marginal zone B-and B1-cell-specific protein</fullName>
    </submittedName>
</protein>
<evidence type="ECO:0000256" key="3">
    <source>
        <dbReference type="SAM" id="SignalP"/>
    </source>
</evidence>
<feature type="region of interest" description="Disordered" evidence="2">
    <location>
        <begin position="967"/>
        <end position="1227"/>
    </location>
</feature>
<feature type="region of interest" description="Disordered" evidence="2">
    <location>
        <begin position="169"/>
        <end position="212"/>
    </location>
</feature>
<feature type="compositionally biased region" description="Polar residues" evidence="2">
    <location>
        <begin position="1155"/>
        <end position="1177"/>
    </location>
</feature>
<evidence type="ECO:0000313" key="4">
    <source>
        <dbReference type="EMBL" id="OLQ10563.1"/>
    </source>
</evidence>
<dbReference type="OrthoDB" id="424225at2759"/>
<feature type="signal peptide" evidence="3">
    <location>
        <begin position="1"/>
        <end position="18"/>
    </location>
</feature>
<feature type="compositionally biased region" description="Polar residues" evidence="2">
    <location>
        <begin position="1064"/>
        <end position="1076"/>
    </location>
</feature>
<sequence>MALLALLFGACARGAADASAGVPLNFKIGELTEEESQSDVIPGQFRCAACKAVIFQIQRRLDRLNLDHQAKQDKSARREQAVRVAEMLEEACSDETYNDYGIKEPARGGGGKVLSGPGIDTNDAGVLQGGGKWPKRMGGYCRSLVEEEDLPAHLEGSLERLCERDCLAKSGEKPPRKRSNKPRPRQATQATSAVSSKATSGLDELPPPPHEHKVVTAENISGVISQGKFHKFVLVLFFDASHRSAHAVAIWEYAARMLKKAKRKDLRKAVLARYDSSNGDTWGYNFQGPLPRGLLYRKGYRNPKKFDGKLDGPQDLVDWLTQQSANYMKMVSLLWLGPLRASRWSELQAGGRLQHLGTQTLAEAKRLAELFLRAGSVSRPREQLALQVRLASFDHVPCSRLHWDDVPLRLDRGMSQGELKRLDARSCFRADASEDSDAEAGIYERCVRGLPQFESDAEMSACPLCSDEAHVGLIPRSKRNPGLPSHIQQEVDRRRQHTKLLREKIAMLEHESAMWEQKLHILGRRSPGTSPKNKIVQMFPKEKVGKLEQEPAEPPGSEGHAFAMLAYEPDIATLLETPSTAREVFEKMKHPRALQPLKPKPKVDMAQVPLEQEPGDLGLGQARFAEKEAEDDCLQADQRFRQARREELHRGLQNELQEMRLLEGERQKRREQKRAELQDELQEQLQQEKKAWQIRQEKQDLERKERQQRQEAAHKELILVELERLRDKISLGQKFHGQQVAQQVDEARLQELLQIKLDSFAEEMPVDGPKILTVKCFDWNEWLSSVQKFVELTPQALQELDVVFPERRGNRTISLLEVDNACRGESMQLSEQLRAGLTQWMQTEGGRQAQRLELTLDHWVVFFGNLLNGRTRDKEADVLTLEEAFKAIAGDERVTMLGLQKSLTSPHLPELHKRMLNVWLRSAISKNRAALAMPPKAVGPKPCEAPCSDDPGQFAVSCNCKADHEQAPREAVSQVRAEEDEQKLKAEPVMQPAPESASADTTAPVPEKKAKPVTQAEPATASTERRLAEKKAGPVMQAAPDRTPPVPDKKAEPVMRAAPETASADRTPQVHTQDTAQPPEKSYLANLMARTQAQDRHPQPVSSADPSAQEVKQAASGAEGTKAAEPPSAGADKAKSTQEGAGQVTEKRGAPAPKQLSQVQPSSQTLAHPLETDTQANDIDAEGTKPPTVEASQPSESHHINVVKEQQAEKQKADSDKQTEQAAIEEDDSFVKEQWLEWFLSADLSPEEEKLLRAALQSSSSSLPLSGEVIRKALKAHEARVAPAEKEQLREWSQWVLEMDATD</sequence>
<dbReference type="EMBL" id="LSRX01000076">
    <property type="protein sequence ID" value="OLQ10563.1"/>
    <property type="molecule type" value="Genomic_DNA"/>
</dbReference>
<keyword evidence="3" id="KW-0732">Signal</keyword>
<feature type="compositionally biased region" description="Basic residues" evidence="2">
    <location>
        <begin position="175"/>
        <end position="184"/>
    </location>
</feature>
<evidence type="ECO:0000256" key="2">
    <source>
        <dbReference type="SAM" id="MobiDB-lite"/>
    </source>
</evidence>
<proteinExistence type="predicted"/>
<reference evidence="4 5" key="1">
    <citation type="submission" date="2016-02" db="EMBL/GenBank/DDBJ databases">
        <title>Genome analysis of coral dinoflagellate symbionts highlights evolutionary adaptations to a symbiotic lifestyle.</title>
        <authorList>
            <person name="Aranda M."/>
            <person name="Li Y."/>
            <person name="Liew Y.J."/>
            <person name="Baumgarten S."/>
            <person name="Simakov O."/>
            <person name="Wilson M."/>
            <person name="Piel J."/>
            <person name="Ashoor H."/>
            <person name="Bougouffa S."/>
            <person name="Bajic V.B."/>
            <person name="Ryu T."/>
            <person name="Ravasi T."/>
            <person name="Bayer T."/>
            <person name="Micklem G."/>
            <person name="Kim H."/>
            <person name="Bhak J."/>
            <person name="Lajeunesse T.C."/>
            <person name="Voolstra C.R."/>
        </authorList>
    </citation>
    <scope>NUCLEOTIDE SEQUENCE [LARGE SCALE GENOMIC DNA]</scope>
    <source>
        <strain evidence="4 5">CCMP2467</strain>
    </source>
</reference>
<evidence type="ECO:0000313" key="5">
    <source>
        <dbReference type="Proteomes" id="UP000186817"/>
    </source>
</evidence>
<feature type="coiled-coil region" evidence="1">
    <location>
        <begin position="626"/>
        <end position="711"/>
    </location>
</feature>
<dbReference type="Proteomes" id="UP000186817">
    <property type="component" value="Unassembled WGS sequence"/>
</dbReference>
<comment type="caution">
    <text evidence="4">The sequence shown here is derived from an EMBL/GenBank/DDBJ whole genome shotgun (WGS) entry which is preliminary data.</text>
</comment>
<feature type="compositionally biased region" description="Polar residues" evidence="2">
    <location>
        <begin position="186"/>
        <end position="199"/>
    </location>
</feature>
<feature type="region of interest" description="Disordered" evidence="2">
    <location>
        <begin position="476"/>
        <end position="495"/>
    </location>
</feature>
<gene>
    <name evidence="4" type="primary">MZB1</name>
    <name evidence="4" type="ORF">AK812_SmicGene5766</name>
</gene>
<accession>A0A1Q9ET26</accession>
<dbReference type="PANTHER" id="PTHR15881:SF2">
    <property type="entry name" value="MARGINAL ZONE B- AND B1-CELL-SPECIFIC PROTEIN"/>
    <property type="match status" value="1"/>
</dbReference>
<dbReference type="PANTHER" id="PTHR15881">
    <property type="entry name" value="MARGINAL ZONE B- AND B1-CELL-SPECIFIC PROTEIN"/>
    <property type="match status" value="1"/>
</dbReference>
<feature type="chain" id="PRO_5010239810" evidence="3">
    <location>
        <begin position="19"/>
        <end position="1303"/>
    </location>
</feature>
<keyword evidence="1" id="KW-0175">Coiled coil</keyword>
<dbReference type="InterPro" id="IPR052682">
    <property type="entry name" value="MZB1"/>
</dbReference>
<organism evidence="4 5">
    <name type="scientific">Symbiodinium microadriaticum</name>
    <name type="common">Dinoflagellate</name>
    <name type="synonym">Zooxanthella microadriatica</name>
    <dbReference type="NCBI Taxonomy" id="2951"/>
    <lineage>
        <taxon>Eukaryota</taxon>
        <taxon>Sar</taxon>
        <taxon>Alveolata</taxon>
        <taxon>Dinophyceae</taxon>
        <taxon>Suessiales</taxon>
        <taxon>Symbiodiniaceae</taxon>
        <taxon>Symbiodinium</taxon>
    </lineage>
</organism>
<dbReference type="GO" id="GO:0005576">
    <property type="term" value="C:extracellular region"/>
    <property type="evidence" value="ECO:0007669"/>
    <property type="project" value="TreeGrafter"/>
</dbReference>
<name>A0A1Q9ET26_SYMMI</name>
<dbReference type="GO" id="GO:0034663">
    <property type="term" value="C:endoplasmic reticulum chaperone complex"/>
    <property type="evidence" value="ECO:0007669"/>
    <property type="project" value="TreeGrafter"/>
</dbReference>
<keyword evidence="5" id="KW-1185">Reference proteome</keyword>
<evidence type="ECO:0000256" key="1">
    <source>
        <dbReference type="SAM" id="Coils"/>
    </source>
</evidence>